<keyword evidence="1" id="KW-0472">Membrane</keyword>
<name>A0A2H0KF87_9BACT</name>
<dbReference type="Pfam" id="PF04294">
    <property type="entry name" value="VanW"/>
    <property type="match status" value="1"/>
</dbReference>
<dbReference type="InterPro" id="IPR038054">
    <property type="entry name" value="LD_TPept-like_central_sf"/>
</dbReference>
<evidence type="ECO:0000259" key="2">
    <source>
        <dbReference type="Pfam" id="PF12229"/>
    </source>
</evidence>
<evidence type="ECO:0000256" key="1">
    <source>
        <dbReference type="SAM" id="Phobius"/>
    </source>
</evidence>
<dbReference type="InterPro" id="IPR022029">
    <property type="entry name" value="YoaR-like_PG-bd"/>
</dbReference>
<dbReference type="AlphaFoldDB" id="A0A2H0KF87"/>
<dbReference type="Proteomes" id="UP000231371">
    <property type="component" value="Unassembled WGS sequence"/>
</dbReference>
<dbReference type="Gene3D" id="3.10.20.800">
    <property type="match status" value="1"/>
</dbReference>
<reference evidence="3 4" key="1">
    <citation type="submission" date="2017-09" db="EMBL/GenBank/DDBJ databases">
        <title>Depth-based differentiation of microbial function through sediment-hosted aquifers and enrichment of novel symbionts in the deep terrestrial subsurface.</title>
        <authorList>
            <person name="Probst A.J."/>
            <person name="Ladd B."/>
            <person name="Jarett J.K."/>
            <person name="Geller-Mcgrath D.E."/>
            <person name="Sieber C.M."/>
            <person name="Emerson J.B."/>
            <person name="Anantharaman K."/>
            <person name="Thomas B.C."/>
            <person name="Malmstrom R."/>
            <person name="Stieglmeier M."/>
            <person name="Klingl A."/>
            <person name="Woyke T."/>
            <person name="Ryan C.M."/>
            <person name="Banfield J.F."/>
        </authorList>
    </citation>
    <scope>NUCLEOTIDE SEQUENCE [LARGE SCALE GENOMIC DNA]</scope>
    <source>
        <strain evidence="3">CG11_big_fil_rev_8_21_14_0_20_40_12</strain>
    </source>
</reference>
<feature type="transmembrane region" description="Helical" evidence="1">
    <location>
        <begin position="12"/>
        <end position="34"/>
    </location>
</feature>
<organism evidence="3 4">
    <name type="scientific">Candidatus Shapirobacteria bacterium CG11_big_fil_rev_8_21_14_0_20_40_12</name>
    <dbReference type="NCBI Taxonomy" id="1974889"/>
    <lineage>
        <taxon>Bacteria</taxon>
        <taxon>Candidatus Shapironibacteriota</taxon>
    </lineage>
</organism>
<dbReference type="InterPro" id="IPR052913">
    <property type="entry name" value="Glycopeptide_resist_protein"/>
</dbReference>
<dbReference type="Pfam" id="PF12229">
    <property type="entry name" value="PG_binding_4"/>
    <property type="match status" value="2"/>
</dbReference>
<evidence type="ECO:0000313" key="4">
    <source>
        <dbReference type="Proteomes" id="UP000231371"/>
    </source>
</evidence>
<keyword evidence="1" id="KW-0812">Transmembrane</keyword>
<feature type="domain" description="YoaR-like putative peptidoglycan binding" evidence="2">
    <location>
        <begin position="89"/>
        <end position="193"/>
    </location>
</feature>
<comment type="caution">
    <text evidence="3">The sequence shown here is derived from an EMBL/GenBank/DDBJ whole genome shotgun (WGS) entry which is preliminary data.</text>
</comment>
<dbReference type="PANTHER" id="PTHR35788:SF1">
    <property type="entry name" value="EXPORTED PROTEIN"/>
    <property type="match status" value="1"/>
</dbReference>
<dbReference type="InterPro" id="IPR007391">
    <property type="entry name" value="Vancomycin_resist_VanW"/>
</dbReference>
<keyword evidence="1" id="KW-1133">Transmembrane helix</keyword>
<accession>A0A2H0KF87</accession>
<dbReference type="PANTHER" id="PTHR35788">
    <property type="entry name" value="EXPORTED PROTEIN-RELATED"/>
    <property type="match status" value="1"/>
</dbReference>
<proteinExistence type="predicted"/>
<protein>
    <recommendedName>
        <fullName evidence="2">YoaR-like putative peptidoglycan binding domain-containing protein</fullName>
    </recommendedName>
</protein>
<feature type="domain" description="YoaR-like putative peptidoglycan binding" evidence="2">
    <location>
        <begin position="243"/>
        <end position="319"/>
    </location>
</feature>
<dbReference type="EMBL" id="PCVI01000050">
    <property type="protein sequence ID" value="PIQ69920.1"/>
    <property type="molecule type" value="Genomic_DNA"/>
</dbReference>
<gene>
    <name evidence="3" type="ORF">COV89_03065</name>
</gene>
<evidence type="ECO:0000313" key="3">
    <source>
        <dbReference type="EMBL" id="PIQ69920.1"/>
    </source>
</evidence>
<sequence>MISKIILENKRILVFWGIIVIGLPFSTTLAYYLAFNQRVYPQVSVCGIPLTGKTKKETLLVVENLIKEAPLKITLTSGVQNYPVDLSSFKYEPQNTVSDIFKLGREKAFFFNLKQIYSLYINTNDSSVVFSLDEPGLDETIASVSALLFQPAVNPEIKVINKNGEKNILVEPGKNGQNVDKRRLKTDIFHQISCPKKEIKLEIPLIINTPKISQEMVNLTRDRALSFLNKEILLHLDDQNWQINDDEIISFLSFDGSFDRNKIAQYTKNFTQTINLLPENATFQFENNIVTVFKPSREGISLQETQFTDELTNKLQQLEKNGQKQEMAIPAVKTPAKISTSDANSLGIKELIGKGTSLFYGSISERIHNLQLASLKLNGILIGPDEVFSFNQALGDVSADTGFKQAYIIKEGRTVLGDGGGVCQVSTTLFRAALNSGLPIIERHAHAYRVHYYEDDLGPGFDATVFDPSADLKFKNDTGDFILIQTDIDLKKKQLTFDLYGTKDGRQVEISKARVWDKQPPPPDLYQDDPTLPAGTIKQIDWKAWGSKTAFDYKVSKDSEIIFEKTFTSIYRPWQAVYLRGAGG</sequence>